<dbReference type="InterPro" id="IPR050597">
    <property type="entry name" value="Cytochrome_c_Oxidase_Subunit"/>
</dbReference>
<dbReference type="GO" id="GO:0020037">
    <property type="term" value="F:heme binding"/>
    <property type="evidence" value="ECO:0007669"/>
    <property type="project" value="InterPro"/>
</dbReference>
<keyword evidence="9" id="KW-1185">Reference proteome</keyword>
<dbReference type="InterPro" id="IPR024167">
    <property type="entry name" value="Cytochrome_c4-like"/>
</dbReference>
<evidence type="ECO:0000313" key="8">
    <source>
        <dbReference type="EMBL" id="CCD29205.1"/>
    </source>
</evidence>
<feature type="signal peptide" evidence="6">
    <location>
        <begin position="1"/>
        <end position="36"/>
    </location>
</feature>
<evidence type="ECO:0000313" key="9">
    <source>
        <dbReference type="Proteomes" id="UP000054051"/>
    </source>
</evidence>
<dbReference type="GO" id="GO:0042597">
    <property type="term" value="C:periplasmic space"/>
    <property type="evidence" value="ECO:0007669"/>
    <property type="project" value="InterPro"/>
</dbReference>
<dbReference type="eggNOG" id="COG2863">
    <property type="taxonomic scope" value="Bacteria"/>
</dbReference>
<dbReference type="PANTHER" id="PTHR33751">
    <property type="entry name" value="CBB3-TYPE CYTOCHROME C OXIDASE SUBUNIT FIXP"/>
    <property type="match status" value="1"/>
</dbReference>
<organism evidence="8 9">
    <name type="scientific">Candidatus Glomeribacter gigasporarum BEG34</name>
    <dbReference type="NCBI Taxonomy" id="1070319"/>
    <lineage>
        <taxon>Bacteria</taxon>
        <taxon>Pseudomonadati</taxon>
        <taxon>Pseudomonadota</taxon>
        <taxon>Betaproteobacteria</taxon>
        <taxon>Burkholderiales</taxon>
        <taxon>Burkholderiaceae</taxon>
        <taxon>Candidatus Glomeribacter</taxon>
    </lineage>
</organism>
<dbReference type="GO" id="GO:0009055">
    <property type="term" value="F:electron transfer activity"/>
    <property type="evidence" value="ECO:0007669"/>
    <property type="project" value="InterPro"/>
</dbReference>
<dbReference type="OrthoDB" id="9773456at2"/>
<comment type="caution">
    <text evidence="8">The sequence shown here is derived from an EMBL/GenBank/DDBJ whole genome shotgun (WGS) entry which is preliminary data.</text>
</comment>
<sequence>MKSRGFATSLFRALLAYFAFCGAVAFCAFCAAQTRAAQPKAPDTMAARVKACAICHGQQGEGTHNDYFPRLAGKPAGYLAEQIRNFREGRRNYPPMNDLVAYLSDDYLDEIAVYYSKLRPPRAPFAPFESSVSASATPSRLARGRMLAQKGDAEKGIPACIACHHQTLAGMQPSIPGLLGLSADYIRAQLGAWRSGARRAASPDCMQAISARLSDEDISATAYWLSMQPYNPDLAPAPAGSVQLPLQCGSAPH</sequence>
<keyword evidence="6" id="KW-0732">Signal</keyword>
<keyword evidence="2 5" id="KW-0479">Metal-binding</keyword>
<comment type="PTM">
    <text evidence="4">Binds 2 heme c groups covalently per subunit.</text>
</comment>
<dbReference type="InterPro" id="IPR036909">
    <property type="entry name" value="Cyt_c-like_dom_sf"/>
</dbReference>
<name>G2J8V8_9BURK</name>
<evidence type="ECO:0000256" key="1">
    <source>
        <dbReference type="ARBA" id="ARBA00022617"/>
    </source>
</evidence>
<dbReference type="Pfam" id="PF13442">
    <property type="entry name" value="Cytochrome_CBB3"/>
    <property type="match status" value="1"/>
</dbReference>
<evidence type="ECO:0000256" key="6">
    <source>
        <dbReference type="SAM" id="SignalP"/>
    </source>
</evidence>
<dbReference type="PIRSF" id="PIRSF000005">
    <property type="entry name" value="Cytochrome_c4"/>
    <property type="match status" value="1"/>
</dbReference>
<dbReference type="Proteomes" id="UP000054051">
    <property type="component" value="Unassembled WGS sequence"/>
</dbReference>
<dbReference type="InterPro" id="IPR009056">
    <property type="entry name" value="Cyt_c-like_dom"/>
</dbReference>
<accession>G2J8V8</accession>
<feature type="binding site" description="covalent" evidence="4">
    <location>
        <position position="55"/>
    </location>
    <ligand>
        <name>heme c</name>
        <dbReference type="ChEBI" id="CHEBI:61717"/>
        <label>1</label>
    </ligand>
</feature>
<proteinExistence type="predicted"/>
<evidence type="ECO:0000256" key="3">
    <source>
        <dbReference type="ARBA" id="ARBA00023004"/>
    </source>
</evidence>
<feature type="binding site" description="covalent" evidence="4">
    <location>
        <position position="163"/>
    </location>
    <ligand>
        <name>heme c</name>
        <dbReference type="ChEBI" id="CHEBI:61717"/>
        <label>2</label>
    </ligand>
</feature>
<feature type="chain" id="PRO_5003431614" evidence="6">
    <location>
        <begin position="37"/>
        <end position="253"/>
    </location>
</feature>
<feature type="domain" description="Cytochrome c" evidence="7">
    <location>
        <begin position="36"/>
        <end position="119"/>
    </location>
</feature>
<dbReference type="PROSITE" id="PS51007">
    <property type="entry name" value="CYTC"/>
    <property type="match status" value="2"/>
</dbReference>
<dbReference type="EMBL" id="CAFB01000038">
    <property type="protein sequence ID" value="CCD29205.1"/>
    <property type="molecule type" value="Genomic_DNA"/>
</dbReference>
<feature type="binding site" description="axial binding residue" evidence="5">
    <location>
        <position position="56"/>
    </location>
    <ligand>
        <name>heme c</name>
        <dbReference type="ChEBI" id="CHEBI:61717"/>
        <label>1</label>
    </ligand>
    <ligandPart>
        <name>Fe</name>
        <dbReference type="ChEBI" id="CHEBI:18248"/>
    </ligandPart>
</feature>
<reference evidence="8 9" key="1">
    <citation type="submission" date="2011-08" db="EMBL/GenBank/DDBJ databases">
        <title>The genome of the obligate endobacterium of an arbuscular mycorrhizal fungus reveals an interphylum network of nutritional interactions.</title>
        <authorList>
            <person name="Ghignone S."/>
            <person name="Salvioli A."/>
            <person name="Anca I."/>
            <person name="Lumini E."/>
            <person name="Ortu G."/>
            <person name="Petiti L."/>
            <person name="Cruveiller S."/>
            <person name="Bianciotto V."/>
            <person name="Piffanelli P."/>
            <person name="Lanfranco L."/>
            <person name="Bonfante P."/>
        </authorList>
    </citation>
    <scope>NUCLEOTIDE SEQUENCE [LARGE SCALE GENOMIC DNA]</scope>
    <source>
        <strain evidence="8 9">BEG34</strain>
    </source>
</reference>
<evidence type="ECO:0000256" key="4">
    <source>
        <dbReference type="PIRSR" id="PIRSR000005-1"/>
    </source>
</evidence>
<dbReference type="GO" id="GO:0005506">
    <property type="term" value="F:iron ion binding"/>
    <property type="evidence" value="ECO:0007669"/>
    <property type="project" value="InterPro"/>
</dbReference>
<feature type="domain" description="Cytochrome c" evidence="7">
    <location>
        <begin position="139"/>
        <end position="229"/>
    </location>
</feature>
<dbReference type="PANTHER" id="PTHR33751:SF11">
    <property type="entry name" value="BLL4483 PROTEIN"/>
    <property type="match status" value="1"/>
</dbReference>
<dbReference type="RefSeq" id="WP_006682437.1">
    <property type="nucleotide sequence ID" value="NZ_CAFB01000038.1"/>
</dbReference>
<protein>
    <submittedName>
        <fullName evidence="8">Cytochrome c class I</fullName>
    </submittedName>
</protein>
<dbReference type="Gene3D" id="1.10.760.10">
    <property type="entry name" value="Cytochrome c-like domain"/>
    <property type="match status" value="2"/>
</dbReference>
<feature type="binding site" description="axial binding residue" evidence="5">
    <location>
        <position position="206"/>
    </location>
    <ligand>
        <name>heme c</name>
        <dbReference type="ChEBI" id="CHEBI:61717"/>
        <label>2</label>
    </ligand>
    <ligandPart>
        <name>Fe</name>
        <dbReference type="ChEBI" id="CHEBI:18248"/>
    </ligandPart>
</feature>
<evidence type="ECO:0000259" key="7">
    <source>
        <dbReference type="PROSITE" id="PS51007"/>
    </source>
</evidence>
<feature type="binding site" description="axial binding residue" evidence="5">
    <location>
        <position position="96"/>
    </location>
    <ligand>
        <name>heme c</name>
        <dbReference type="ChEBI" id="CHEBI:61717"/>
        <label>1</label>
    </ligand>
    <ligandPart>
        <name>Fe</name>
        <dbReference type="ChEBI" id="CHEBI:18248"/>
    </ligandPart>
</feature>
<dbReference type="AlphaFoldDB" id="G2J8V8"/>
<keyword evidence="1 4" id="KW-0349">Heme</keyword>
<gene>
    <name evidence="8" type="ORF">CAGGBEG34_210072</name>
</gene>
<dbReference type="STRING" id="1070319.CAGGBEG34_210072"/>
<dbReference type="SUPFAM" id="SSF46626">
    <property type="entry name" value="Cytochrome c"/>
    <property type="match status" value="2"/>
</dbReference>
<feature type="binding site" description="covalent" evidence="4">
    <location>
        <position position="52"/>
    </location>
    <ligand>
        <name>heme c</name>
        <dbReference type="ChEBI" id="CHEBI:61717"/>
        <label>1</label>
    </ligand>
</feature>
<evidence type="ECO:0000256" key="5">
    <source>
        <dbReference type="PIRSR" id="PIRSR000005-2"/>
    </source>
</evidence>
<feature type="binding site" description="axial binding residue" evidence="5">
    <location>
        <position position="164"/>
    </location>
    <ligand>
        <name>heme c</name>
        <dbReference type="ChEBI" id="CHEBI:61717"/>
        <label>2</label>
    </ligand>
    <ligandPart>
        <name>Fe</name>
        <dbReference type="ChEBI" id="CHEBI:18248"/>
    </ligandPart>
</feature>
<evidence type="ECO:0000256" key="2">
    <source>
        <dbReference type="ARBA" id="ARBA00022723"/>
    </source>
</evidence>
<feature type="binding site" description="covalent" evidence="4">
    <location>
        <position position="160"/>
    </location>
    <ligand>
        <name>heme c</name>
        <dbReference type="ChEBI" id="CHEBI:61717"/>
        <label>2</label>
    </ligand>
</feature>
<keyword evidence="3 5" id="KW-0408">Iron</keyword>